<organism evidence="1">
    <name type="scientific">bioreactor metagenome</name>
    <dbReference type="NCBI Taxonomy" id="1076179"/>
    <lineage>
        <taxon>unclassified sequences</taxon>
        <taxon>metagenomes</taxon>
        <taxon>ecological metagenomes</taxon>
    </lineage>
</organism>
<comment type="caution">
    <text evidence="1">The sequence shown here is derived from an EMBL/GenBank/DDBJ whole genome shotgun (WGS) entry which is preliminary data.</text>
</comment>
<proteinExistence type="predicted"/>
<evidence type="ECO:0000313" key="1">
    <source>
        <dbReference type="EMBL" id="MPN24259.1"/>
    </source>
</evidence>
<dbReference type="EMBL" id="VSSQ01073056">
    <property type="protein sequence ID" value="MPN24259.1"/>
    <property type="molecule type" value="Genomic_DNA"/>
</dbReference>
<name>A0A645GEQ6_9ZZZZ</name>
<reference evidence="1" key="1">
    <citation type="submission" date="2019-08" db="EMBL/GenBank/DDBJ databases">
        <authorList>
            <person name="Kucharzyk K."/>
            <person name="Murdoch R.W."/>
            <person name="Higgins S."/>
            <person name="Loffler F."/>
        </authorList>
    </citation>
    <scope>NUCLEOTIDE SEQUENCE</scope>
</reference>
<sequence>MKPADKFLFFGISSDARGAFEGGGLYFVIAVHARDLFRDVGKFEHV</sequence>
<protein>
    <submittedName>
        <fullName evidence="1">Uncharacterized protein</fullName>
    </submittedName>
</protein>
<dbReference type="AlphaFoldDB" id="A0A645GEQ6"/>
<gene>
    <name evidence="1" type="ORF">SDC9_171654</name>
</gene>
<accession>A0A645GEQ6</accession>